<name>A0A5B7K782_PORTR</name>
<dbReference type="Proteomes" id="UP000324222">
    <property type="component" value="Unassembled WGS sequence"/>
</dbReference>
<protein>
    <submittedName>
        <fullName evidence="1">Uncharacterized protein</fullName>
    </submittedName>
</protein>
<gene>
    <name evidence="1" type="ORF">E2C01_096044</name>
</gene>
<comment type="caution">
    <text evidence="1">The sequence shown here is derived from an EMBL/GenBank/DDBJ whole genome shotgun (WGS) entry which is preliminary data.</text>
</comment>
<evidence type="ECO:0000313" key="2">
    <source>
        <dbReference type="Proteomes" id="UP000324222"/>
    </source>
</evidence>
<keyword evidence="2" id="KW-1185">Reference proteome</keyword>
<proteinExistence type="predicted"/>
<dbReference type="AlphaFoldDB" id="A0A5B7K782"/>
<evidence type="ECO:0000313" key="1">
    <source>
        <dbReference type="EMBL" id="MPD00565.1"/>
    </source>
</evidence>
<reference evidence="1 2" key="1">
    <citation type="submission" date="2019-05" db="EMBL/GenBank/DDBJ databases">
        <title>Another draft genome of Portunus trituberculatus and its Hox gene families provides insights of decapod evolution.</title>
        <authorList>
            <person name="Jeong J.-H."/>
            <person name="Song I."/>
            <person name="Kim S."/>
            <person name="Choi T."/>
            <person name="Kim D."/>
            <person name="Ryu S."/>
            <person name="Kim W."/>
        </authorList>
    </citation>
    <scope>NUCLEOTIDE SEQUENCE [LARGE SCALE GENOMIC DNA]</scope>
    <source>
        <tissue evidence="1">Muscle</tissue>
    </source>
</reference>
<dbReference type="EMBL" id="VSRR010123486">
    <property type="protein sequence ID" value="MPD00565.1"/>
    <property type="molecule type" value="Genomic_DNA"/>
</dbReference>
<sequence length="84" mass="9472">MLMLGGTWLCLPRHLPLRYVSLAFAHPATTSTVRCSSMTESFWNHHARSHHTCPMRPCTLLTSPGRLAESSKPHRMSWCSVVPN</sequence>
<organism evidence="1 2">
    <name type="scientific">Portunus trituberculatus</name>
    <name type="common">Swimming crab</name>
    <name type="synonym">Neptunus trituberculatus</name>
    <dbReference type="NCBI Taxonomy" id="210409"/>
    <lineage>
        <taxon>Eukaryota</taxon>
        <taxon>Metazoa</taxon>
        <taxon>Ecdysozoa</taxon>
        <taxon>Arthropoda</taxon>
        <taxon>Crustacea</taxon>
        <taxon>Multicrustacea</taxon>
        <taxon>Malacostraca</taxon>
        <taxon>Eumalacostraca</taxon>
        <taxon>Eucarida</taxon>
        <taxon>Decapoda</taxon>
        <taxon>Pleocyemata</taxon>
        <taxon>Brachyura</taxon>
        <taxon>Eubrachyura</taxon>
        <taxon>Portunoidea</taxon>
        <taxon>Portunidae</taxon>
        <taxon>Portuninae</taxon>
        <taxon>Portunus</taxon>
    </lineage>
</organism>
<accession>A0A5B7K782</accession>